<organism evidence="1 2">
    <name type="scientific">Vibrio phage KVP40 (isolate Vibrio parahaemolyticus/Japan/Matsuzaki/1991)</name>
    <name type="common">KVP40</name>
    <name type="synonym">Bacteriophage KVP40</name>
    <dbReference type="NCBI Taxonomy" id="75320"/>
    <lineage>
        <taxon>Viruses</taxon>
        <taxon>Duplodnaviria</taxon>
        <taxon>Heunggongvirae</taxon>
        <taxon>Uroviricota</taxon>
        <taxon>Caudoviricetes</taxon>
        <taxon>Pantevenvirales</taxon>
        <taxon>Straboviridae</taxon>
        <taxon>Schizotequatrovirus</taxon>
        <taxon>Schizotequatrovirus KVP40</taxon>
    </lineage>
</organism>
<name>Q6WHI3_BPKVM</name>
<organismHost>
    <name type="scientific">Vibrio parahaemolyticus</name>
    <dbReference type="NCBI Taxonomy" id="670"/>
</organismHost>
<sequence>MSLVCLINVVHLQEEARTMNLARLINCVNLISFSAKVNIFFKYFIELKVCFLSLDSMKYILHPFQMKSTTILTF</sequence>
<dbReference type="Proteomes" id="UP000001785">
    <property type="component" value="Segment"/>
</dbReference>
<gene>
    <name evidence="1" type="ORF">KVP40.0320</name>
</gene>
<dbReference type="RefSeq" id="NP_899567.1">
    <property type="nucleotide sequence ID" value="NC_005083.2"/>
</dbReference>
<accession>Q6WHI3</accession>
<protein>
    <submittedName>
        <fullName evidence="1">Uncharacterized protein</fullName>
    </submittedName>
</protein>
<dbReference type="EMBL" id="AY283928">
    <property type="protein sequence ID" value="AAQ64390.1"/>
    <property type="molecule type" value="Genomic_DNA"/>
</dbReference>
<proteinExistence type="predicted"/>
<evidence type="ECO:0000313" key="2">
    <source>
        <dbReference type="Proteomes" id="UP000001785"/>
    </source>
</evidence>
<keyword evidence="2" id="KW-1185">Reference proteome</keyword>
<evidence type="ECO:0000313" key="1">
    <source>
        <dbReference type="EMBL" id="AAQ64390.1"/>
    </source>
</evidence>
<reference evidence="1 2" key="1">
    <citation type="journal article" date="2003" name="J. Bacteriol.">
        <title>Complete genome sequence of the broad-host-range vibriophage KVP40: comparative genomics of a T4-related bacteriophage.</title>
        <authorList>
            <person name="Miller E."/>
            <person name="Heidelberg J."/>
            <person name="Eisen J."/>
            <person name="Nelson W."/>
            <person name="Durkin A."/>
            <person name="Ciecko A."/>
            <person name="Feldblyum T."/>
            <person name="White O."/>
            <person name="Paulsen I."/>
            <person name="Nierman W."/>
            <person name="Lee J."/>
            <person name="Szczypinski B."/>
            <person name="Fraser C."/>
        </authorList>
    </citation>
    <scope>NUCLEOTIDE SEQUENCE</scope>
    <source>
        <strain evidence="2">Isolate Vibrio parahaemolyticus/Japan/Matsuzaki /1991</strain>
    </source>
</reference>
<dbReference type="KEGG" id="vg:2545795"/>
<dbReference type="GeneID" id="2545795"/>